<evidence type="ECO:0000259" key="2">
    <source>
        <dbReference type="Pfam" id="PF02371"/>
    </source>
</evidence>
<dbReference type="Proteomes" id="UP000253941">
    <property type="component" value="Unassembled WGS sequence"/>
</dbReference>
<dbReference type="InterPro" id="IPR003346">
    <property type="entry name" value="Transposase_20"/>
</dbReference>
<feature type="domain" description="Transposase IS116/IS110/IS902 C-terminal" evidence="2">
    <location>
        <begin position="223"/>
        <end position="299"/>
    </location>
</feature>
<name>A0A369T6N2_9PROT</name>
<comment type="caution">
    <text evidence="3">The sequence shown here is derived from an EMBL/GenBank/DDBJ whole genome shotgun (WGS) entry which is preliminary data.</text>
</comment>
<gene>
    <name evidence="3" type="ORF">DRB17_19785</name>
</gene>
<organism evidence="3 4">
    <name type="scientific">Ferruginivarius sediminum</name>
    <dbReference type="NCBI Taxonomy" id="2661937"/>
    <lineage>
        <taxon>Bacteria</taxon>
        <taxon>Pseudomonadati</taxon>
        <taxon>Pseudomonadota</taxon>
        <taxon>Alphaproteobacteria</taxon>
        <taxon>Rhodospirillales</taxon>
        <taxon>Rhodospirillaceae</taxon>
        <taxon>Ferruginivarius</taxon>
    </lineage>
</organism>
<dbReference type="PANTHER" id="PTHR33055:SF3">
    <property type="entry name" value="PUTATIVE TRANSPOSASE FOR IS117-RELATED"/>
    <property type="match status" value="1"/>
</dbReference>
<dbReference type="InterPro" id="IPR002525">
    <property type="entry name" value="Transp_IS110-like_N"/>
</dbReference>
<feature type="domain" description="Transposase IS110-like N-terminal" evidence="1">
    <location>
        <begin position="8"/>
        <end position="155"/>
    </location>
</feature>
<reference evidence="3 4" key="1">
    <citation type="submission" date="2018-07" db="EMBL/GenBank/DDBJ databases">
        <title>Venubactetium sediminum gen. nov., sp. nov., isolated from a marine solar saltern.</title>
        <authorList>
            <person name="Wang S."/>
        </authorList>
    </citation>
    <scope>NUCLEOTIDE SEQUENCE [LARGE SCALE GENOMIC DNA]</scope>
    <source>
        <strain evidence="3 4">WD2A32</strain>
    </source>
</reference>
<keyword evidence="4" id="KW-1185">Reference proteome</keyword>
<dbReference type="PANTHER" id="PTHR33055">
    <property type="entry name" value="TRANSPOSASE FOR INSERTION SEQUENCE ELEMENT IS1111A"/>
    <property type="match status" value="1"/>
</dbReference>
<proteinExistence type="predicted"/>
<dbReference type="GO" id="GO:0006313">
    <property type="term" value="P:DNA transposition"/>
    <property type="evidence" value="ECO:0007669"/>
    <property type="project" value="InterPro"/>
</dbReference>
<protein>
    <submittedName>
        <fullName evidence="3">IS110 family transposase</fullName>
    </submittedName>
</protein>
<evidence type="ECO:0000259" key="1">
    <source>
        <dbReference type="Pfam" id="PF01548"/>
    </source>
</evidence>
<dbReference type="RefSeq" id="WP_114583945.1">
    <property type="nucleotide sequence ID" value="NZ_QPMH01000052.1"/>
</dbReference>
<sequence>MDEYNAYVGLDIHKNTISVAIAEAGRNGECRSYGTIGHTSEQLRKLADKLRHRHGAVHFVYEAGPTGYVPCRTLVEAGHDCAVAGPAQIPKKPGDRVKTDRRDALQLARLDRAGELAAIWVPDEHHEAIRDLVRAREQAVHDLRRARQRVGSFLLRHGRFYNGTNWTKTHRRWLARLQFDQPAHKVVLDTLLQAVDQARERRDLLSREIANAVPAWTMVPVVEALKALRGVSLVAAAGIVAEIGDIARFTHPGQLMAYLGLVSSEHSSGEKRRPGALTKTGSPLARKLLTEAAWSYRHAPRVSEQQLAQQDDLPQGVRDHAWKAQTRLHARYRALLRAGKKPQVAIAAIARELVGFIWAIALQARPA</sequence>
<dbReference type="Pfam" id="PF02371">
    <property type="entry name" value="Transposase_20"/>
    <property type="match status" value="1"/>
</dbReference>
<dbReference type="Pfam" id="PF01548">
    <property type="entry name" value="DEDD_Tnp_IS110"/>
    <property type="match status" value="1"/>
</dbReference>
<dbReference type="GO" id="GO:0003677">
    <property type="term" value="F:DNA binding"/>
    <property type="evidence" value="ECO:0007669"/>
    <property type="project" value="InterPro"/>
</dbReference>
<evidence type="ECO:0000313" key="3">
    <source>
        <dbReference type="EMBL" id="RDD60114.1"/>
    </source>
</evidence>
<dbReference type="AlphaFoldDB" id="A0A369T6N2"/>
<dbReference type="NCBIfam" id="NF033542">
    <property type="entry name" value="transpos_IS110"/>
    <property type="match status" value="1"/>
</dbReference>
<dbReference type="InterPro" id="IPR047650">
    <property type="entry name" value="Transpos_IS110"/>
</dbReference>
<evidence type="ECO:0000313" key="4">
    <source>
        <dbReference type="Proteomes" id="UP000253941"/>
    </source>
</evidence>
<dbReference type="EMBL" id="QPMH01000052">
    <property type="protein sequence ID" value="RDD60114.1"/>
    <property type="molecule type" value="Genomic_DNA"/>
</dbReference>
<accession>A0A369T6N2</accession>
<dbReference type="GO" id="GO:0004803">
    <property type="term" value="F:transposase activity"/>
    <property type="evidence" value="ECO:0007669"/>
    <property type="project" value="InterPro"/>
</dbReference>